<dbReference type="InterPro" id="IPR000305">
    <property type="entry name" value="GIY-YIG_endonuc"/>
</dbReference>
<dbReference type="Pfam" id="PF08459">
    <property type="entry name" value="UvrC_RNaseH_dom"/>
    <property type="match status" value="1"/>
</dbReference>
<keyword evidence="2" id="KW-0234">DNA repair</keyword>
<dbReference type="Pfam" id="PF12344">
    <property type="entry name" value="UvrB"/>
    <property type="match status" value="1"/>
</dbReference>
<protein>
    <recommendedName>
        <fullName evidence="10">Excinuclease ABC subunit B</fullName>
    </recommendedName>
</protein>
<dbReference type="InterPro" id="IPR006935">
    <property type="entry name" value="Helicase/UvrB_N"/>
</dbReference>
<evidence type="ECO:0000259" key="7">
    <source>
        <dbReference type="PROSITE" id="PS51192"/>
    </source>
</evidence>
<organism evidence="9">
    <name type="scientific">Chromera velia CCMP2878</name>
    <dbReference type="NCBI Taxonomy" id="1169474"/>
    <lineage>
        <taxon>Eukaryota</taxon>
        <taxon>Sar</taxon>
        <taxon>Alveolata</taxon>
        <taxon>Colpodellida</taxon>
        <taxon>Chromeraceae</taxon>
        <taxon>Chromera</taxon>
    </lineage>
</organism>
<dbReference type="Pfam" id="PF00271">
    <property type="entry name" value="Helicase_C"/>
    <property type="match status" value="1"/>
</dbReference>
<dbReference type="GO" id="GO:0006289">
    <property type="term" value="P:nucleotide-excision repair"/>
    <property type="evidence" value="ECO:0007669"/>
    <property type="project" value="InterPro"/>
</dbReference>
<evidence type="ECO:0000256" key="4">
    <source>
        <dbReference type="SAM" id="SignalP"/>
    </source>
</evidence>
<dbReference type="InterPro" id="IPR047296">
    <property type="entry name" value="GIY-YIG_UvrC_Cho"/>
</dbReference>
<evidence type="ECO:0000256" key="3">
    <source>
        <dbReference type="SAM" id="MobiDB-lite"/>
    </source>
</evidence>
<dbReference type="Gene3D" id="3.40.50.300">
    <property type="entry name" value="P-loop containing nucleotide triphosphate hydrolases"/>
    <property type="match status" value="3"/>
</dbReference>
<dbReference type="SMART" id="SM00490">
    <property type="entry name" value="HELICc"/>
    <property type="match status" value="1"/>
</dbReference>
<dbReference type="GO" id="GO:0009381">
    <property type="term" value="F:excinuclease ABC activity"/>
    <property type="evidence" value="ECO:0007669"/>
    <property type="project" value="InterPro"/>
</dbReference>
<dbReference type="GO" id="GO:0005524">
    <property type="term" value="F:ATP binding"/>
    <property type="evidence" value="ECO:0007669"/>
    <property type="project" value="InterPro"/>
</dbReference>
<feature type="compositionally biased region" description="Basic and acidic residues" evidence="3">
    <location>
        <begin position="1426"/>
        <end position="1438"/>
    </location>
</feature>
<keyword evidence="4" id="KW-0732">Signal</keyword>
<dbReference type="SUPFAM" id="SSF52540">
    <property type="entry name" value="P-loop containing nucleoside triphosphate hydrolases"/>
    <property type="match status" value="3"/>
</dbReference>
<dbReference type="PROSITE" id="PS50164">
    <property type="entry name" value="GIY_YIG"/>
    <property type="match status" value="1"/>
</dbReference>
<feature type="signal peptide" evidence="4">
    <location>
        <begin position="1"/>
        <end position="18"/>
    </location>
</feature>
<dbReference type="PANTHER" id="PTHR24029">
    <property type="entry name" value="UVRABC SYSTEM PROTEIN B"/>
    <property type="match status" value="1"/>
</dbReference>
<feature type="region of interest" description="Disordered" evidence="3">
    <location>
        <begin position="1422"/>
        <end position="1447"/>
    </location>
</feature>
<feature type="region of interest" description="Disordered" evidence="3">
    <location>
        <begin position="1534"/>
        <end position="1586"/>
    </location>
</feature>
<keyword evidence="2" id="KW-0227">DNA damage</keyword>
<dbReference type="PROSITE" id="PS51194">
    <property type="entry name" value="HELICASE_CTER"/>
    <property type="match status" value="1"/>
</dbReference>
<feature type="region of interest" description="Disordered" evidence="3">
    <location>
        <begin position="269"/>
        <end position="314"/>
    </location>
</feature>
<accession>A0A0G4F0M2</accession>
<dbReference type="Pfam" id="PF04851">
    <property type="entry name" value="ResIII"/>
    <property type="match status" value="1"/>
</dbReference>
<dbReference type="SMART" id="SM00465">
    <property type="entry name" value="GIYc"/>
    <property type="match status" value="1"/>
</dbReference>
<evidence type="ECO:0000259" key="5">
    <source>
        <dbReference type="PROSITE" id="PS50164"/>
    </source>
</evidence>
<proteinExistence type="predicted"/>
<dbReference type="PROSITE" id="PS50165">
    <property type="entry name" value="UVRC"/>
    <property type="match status" value="1"/>
</dbReference>
<name>A0A0G4F0M2_9ALVE</name>
<dbReference type="InterPro" id="IPR014001">
    <property type="entry name" value="Helicase_ATP-bd"/>
</dbReference>
<feature type="region of interest" description="Disordered" evidence="3">
    <location>
        <begin position="978"/>
        <end position="1005"/>
    </location>
</feature>
<evidence type="ECO:0000256" key="1">
    <source>
        <dbReference type="ARBA" id="ARBA00022769"/>
    </source>
</evidence>
<dbReference type="Gene3D" id="3.30.420.340">
    <property type="entry name" value="UvrC, RNAse H endonuclease domain"/>
    <property type="match status" value="1"/>
</dbReference>
<evidence type="ECO:0000313" key="9">
    <source>
        <dbReference type="EMBL" id="CEM05170.1"/>
    </source>
</evidence>
<dbReference type="InterPro" id="IPR038476">
    <property type="entry name" value="UvrC_RNase_H_dom_sf"/>
</dbReference>
<feature type="chain" id="PRO_5005188573" description="Excinuclease ABC subunit B" evidence="4">
    <location>
        <begin position="19"/>
        <end position="1586"/>
    </location>
</feature>
<dbReference type="GO" id="GO:0016887">
    <property type="term" value="F:ATP hydrolysis activity"/>
    <property type="evidence" value="ECO:0007669"/>
    <property type="project" value="InterPro"/>
</dbReference>
<feature type="region of interest" description="Disordered" evidence="3">
    <location>
        <begin position="1162"/>
        <end position="1186"/>
    </location>
</feature>
<gene>
    <name evidence="9" type="ORF">Cvel_14500</name>
</gene>
<feature type="compositionally biased region" description="Basic residues" evidence="3">
    <location>
        <begin position="1576"/>
        <end position="1586"/>
    </location>
</feature>
<evidence type="ECO:0000256" key="2">
    <source>
        <dbReference type="ARBA" id="ARBA00022881"/>
    </source>
</evidence>
<feature type="domain" description="Helicase ATP-binding" evidence="7">
    <location>
        <begin position="103"/>
        <end position="239"/>
    </location>
</feature>
<reference evidence="9" key="1">
    <citation type="submission" date="2014-11" db="EMBL/GenBank/DDBJ databases">
        <authorList>
            <person name="Otto D Thomas"/>
            <person name="Naeem Raeece"/>
        </authorList>
    </citation>
    <scope>NUCLEOTIDE SEQUENCE</scope>
</reference>
<dbReference type="PROSITE" id="PS51192">
    <property type="entry name" value="HELICASE_ATP_BIND_1"/>
    <property type="match status" value="1"/>
</dbReference>
<dbReference type="CDD" id="cd10434">
    <property type="entry name" value="GIY-YIG_UvrC_Cho"/>
    <property type="match status" value="1"/>
</dbReference>
<dbReference type="InterPro" id="IPR035901">
    <property type="entry name" value="GIY-YIG_endonuc_sf"/>
</dbReference>
<evidence type="ECO:0000259" key="8">
    <source>
        <dbReference type="PROSITE" id="PS51194"/>
    </source>
</evidence>
<dbReference type="EMBL" id="CDMZ01000038">
    <property type="protein sequence ID" value="CEM05170.1"/>
    <property type="molecule type" value="Genomic_DNA"/>
</dbReference>
<keyword evidence="2" id="KW-0267">Excision nuclease</keyword>
<dbReference type="GO" id="GO:0009380">
    <property type="term" value="C:excinuclease repair complex"/>
    <property type="evidence" value="ECO:0007669"/>
    <property type="project" value="InterPro"/>
</dbReference>
<evidence type="ECO:0008006" key="10">
    <source>
        <dbReference type="Google" id="ProtNLM"/>
    </source>
</evidence>
<feature type="compositionally biased region" description="Gly residues" evidence="3">
    <location>
        <begin position="985"/>
        <end position="995"/>
    </location>
</feature>
<dbReference type="InterPro" id="IPR001650">
    <property type="entry name" value="Helicase_C-like"/>
</dbReference>
<dbReference type="SUPFAM" id="SSF82771">
    <property type="entry name" value="GIY-YIG endonuclease"/>
    <property type="match status" value="1"/>
</dbReference>
<feature type="domain" description="GIY-YIG" evidence="5">
    <location>
        <begin position="859"/>
        <end position="954"/>
    </location>
</feature>
<feature type="domain" description="Helicase C-terminal" evidence="8">
    <location>
        <begin position="620"/>
        <end position="782"/>
    </location>
</feature>
<dbReference type="InterPro" id="IPR004807">
    <property type="entry name" value="UvrB"/>
</dbReference>
<dbReference type="InterPro" id="IPR024759">
    <property type="entry name" value="UvrB_YAD/RRR_dom"/>
</dbReference>
<feature type="region of interest" description="Disordered" evidence="3">
    <location>
        <begin position="807"/>
        <end position="833"/>
    </location>
</feature>
<dbReference type="GO" id="GO:0003677">
    <property type="term" value="F:DNA binding"/>
    <property type="evidence" value="ECO:0007669"/>
    <property type="project" value="InterPro"/>
</dbReference>
<sequence>MRVSLLCVAMALPLNSYAFLPARLSALKKGGWRRRVASSSLFSGALSEGDGLLTEETANSVTPLQKMKACGRTAPPADEEGFQVASPFPLSSEQERAVSEVCERLGGGDRFQVLRGATGTGKTFVMAHTISRLRRPTLVLCHNKTLAAQLVRELKGFLPDAAVELFVSYFDYYTPEHFNPRTKQFREKKSQINAELDAMRHRATRALFERKDVVIVSSVSCLYGLGLPSAYLHSTVMLSKGQELEPSGLKSRLKEILYEERKFVLRRKALQTESDTEGDEDEDEDEEEEEEETEEEGKRRDVSSESMNSERKKKLGMERGTFAIRENSQGSWTDVAVWPPYERLPLVFRFFRGELVSILPWLKVAREIGLHNVKGEEEGEKETEEEEMERVKIYPAKHFVYNRDRFSEALRGIKSELAEREQELFKDGQFQAAMRLRERTERDLSLMRETGFCKGMENYSRHMSGRAPGEAPDTLLDYMKFQVERERLEEKGEADGGDLSSGWLLIADESHMSLPQVRTMYEGDKRRKSLLVKEGFRLPSAFDHRPLSAKEFWERVDSALFVSATPAPEELAVSAKHCRGPPAVFRGQELVSAGGNVVEMILRPTHVVDPPVEVLPREGQLSRLVDEIAIEKSRGGRVLCLAMTQRDAETLSQWLVAKGIRADYLHCKLTTPKRSEVLRKLQEGKLDVLVGVNLLREGLDLPEVSLVAVLDADKEGFLRSDRALIQGVGRAARNAEGRAIFFADRVSESMRRCMKETARRREIQMRFNARNGAVPKSTRGREIKSVFDIAREEIGEEGGLEKEALWAQRRRGSDGEEADIPGSLQQLSTPGSPPTPEFDLFDHLRHLVGLREQAADLPDSPGVYLWKDGPGKDAEVLYVGKAKDVRKRVKSYFRPPSTPADASSEAAALASLSPRLFAMLRRARHIEVERTGTEHEALLLEAALIKKLQPAYNVLLRDDSFYPYLCVDWTARPPLVDARPRDGTARGGKGAGGTGGKERSGKHYYGPFTSPRELRGVLENIEKAFGLREKRLMAKYSEMDKAEYADAVSALETVLQGHDAPSKWRNFSEEDGRGEAHAERLAAFRELRRVFGGRGDGSGLLRPPVGASWDAVGVGAATLPALEGEEDGGVGTEESLVKRSRHLLTVHILQVRDGQLSGRETYAEPLTTSQPRDASEESGKESAALPAADVEEAVCRILQRHYLSQGGEEPDQFPSAILFSPDGTRGSGPVISKEGRESLQSLLAELNKERGNVKAPKVSVRVTTKSGRRKGAIEEKKAAAVAQAHATSEALRLAASQEASGVLQLKEQTHQLQALFGLPHPPKRVEAFDISHTAGDETMASRVVFIDGVPSKKHYRVYRIRTLQPGQIDDYSAITEVMARRFRRRGMEEGDEIPDVVLIDGGKGQLSAALKGMEQAGVPHVPFVSENDKDKGGTEKTTPKAQSQTQRPFVCSLAKRLEEVFVPGRSIPVAVGLTEAGGERDGAWSEGLRLLRRARDECHRFALKAHRSRRTKKAGVGTKKSVQELKRDKAGLRTISKSSSRKQTKAVQTQTKPRLRASFRKETVHPGAISVNKDNVRKRKKAVPVT</sequence>
<dbReference type="Gene3D" id="3.40.1440.10">
    <property type="entry name" value="GIY-YIG endonuclease"/>
    <property type="match status" value="1"/>
</dbReference>
<feature type="compositionally biased region" description="Acidic residues" evidence="3">
    <location>
        <begin position="274"/>
        <end position="295"/>
    </location>
</feature>
<feature type="domain" description="UvrC family homology region profile" evidence="6">
    <location>
        <begin position="1143"/>
        <end position="1409"/>
    </location>
</feature>
<dbReference type="PANTHER" id="PTHR24029:SF0">
    <property type="entry name" value="UVRABC SYSTEM PROTEIN B"/>
    <property type="match status" value="1"/>
</dbReference>
<evidence type="ECO:0000259" key="6">
    <source>
        <dbReference type="PROSITE" id="PS50165"/>
    </source>
</evidence>
<dbReference type="SMART" id="SM00487">
    <property type="entry name" value="DEXDc"/>
    <property type="match status" value="1"/>
</dbReference>
<keyword evidence="1" id="KW-0228">DNA excision</keyword>
<dbReference type="InterPro" id="IPR001162">
    <property type="entry name" value="UvrC_RNase_H_dom"/>
</dbReference>
<dbReference type="InterPro" id="IPR027417">
    <property type="entry name" value="P-loop_NTPase"/>
</dbReference>
<dbReference type="VEuPathDB" id="CryptoDB:Cvel_14500"/>